<organism evidence="2 3">
    <name type="scientific">Microbacterium flavum</name>
    <dbReference type="NCBI Taxonomy" id="415216"/>
    <lineage>
        <taxon>Bacteria</taxon>
        <taxon>Bacillati</taxon>
        <taxon>Actinomycetota</taxon>
        <taxon>Actinomycetes</taxon>
        <taxon>Micrococcales</taxon>
        <taxon>Microbacteriaceae</taxon>
        <taxon>Microbacterium</taxon>
    </lineage>
</organism>
<feature type="domain" description="MmyB-like transcription regulator ligand binding" evidence="1">
    <location>
        <begin position="2"/>
        <end position="142"/>
    </location>
</feature>
<dbReference type="InterPro" id="IPR041413">
    <property type="entry name" value="MLTR_LBD"/>
</dbReference>
<dbReference type="Pfam" id="PF17765">
    <property type="entry name" value="MLTR_LBD"/>
    <property type="match status" value="1"/>
</dbReference>
<proteinExistence type="predicted"/>
<name>A0ABS5XT28_9MICO</name>
<dbReference type="PANTHER" id="PTHR35010">
    <property type="entry name" value="BLL4672 PROTEIN-RELATED"/>
    <property type="match status" value="1"/>
</dbReference>
<dbReference type="Gene3D" id="3.30.450.180">
    <property type="match status" value="1"/>
</dbReference>
<dbReference type="PANTHER" id="PTHR35010:SF2">
    <property type="entry name" value="BLL4672 PROTEIN"/>
    <property type="match status" value="1"/>
</dbReference>
<sequence length="160" mass="17239">MLAFNTPGRALYSPVLSSAAQPANTARFTFLDAGSHDFWDDWAAMADGLVATLRAEAGRYPTDKRLTDLIGELATRSPDFRSRWASHEVYRHSTGAKTLHHPFVGELTLTFEALTFPADDGLALVAYDAEPASRSADALRLLMALTSAPVGLDEGSGREG</sequence>
<protein>
    <recommendedName>
        <fullName evidence="1">MmyB-like transcription regulator ligand binding domain-containing protein</fullName>
    </recommendedName>
</protein>
<dbReference type="EMBL" id="JAFLHG010000005">
    <property type="protein sequence ID" value="MBT8797684.1"/>
    <property type="molecule type" value="Genomic_DNA"/>
</dbReference>
<evidence type="ECO:0000313" key="2">
    <source>
        <dbReference type="EMBL" id="MBT8797684.1"/>
    </source>
</evidence>
<dbReference type="Proteomes" id="UP000740605">
    <property type="component" value="Unassembled WGS sequence"/>
</dbReference>
<reference evidence="2 3" key="1">
    <citation type="submission" date="2021-03" db="EMBL/GenBank/DDBJ databases">
        <title>Microbacterium pauli sp. nov., isolated from microfiltered milk.</title>
        <authorList>
            <person name="Bellassi P."/>
            <person name="Fontana A."/>
            <person name="Callegari M.L."/>
            <person name="Lorenzo M."/>
            <person name="Cappa F."/>
        </authorList>
    </citation>
    <scope>NUCLEOTIDE SEQUENCE [LARGE SCALE GENOMIC DNA]</scope>
    <source>
        <strain evidence="2 3">DSM 18909</strain>
    </source>
</reference>
<comment type="caution">
    <text evidence="2">The sequence shown here is derived from an EMBL/GenBank/DDBJ whole genome shotgun (WGS) entry which is preliminary data.</text>
</comment>
<evidence type="ECO:0000259" key="1">
    <source>
        <dbReference type="Pfam" id="PF17765"/>
    </source>
</evidence>
<gene>
    <name evidence="2" type="ORF">J0P97_06315</name>
</gene>
<accession>A0ABS5XT28</accession>
<keyword evidence="3" id="KW-1185">Reference proteome</keyword>
<evidence type="ECO:0000313" key="3">
    <source>
        <dbReference type="Proteomes" id="UP000740605"/>
    </source>
</evidence>
<dbReference type="RefSeq" id="WP_215487144.1">
    <property type="nucleotide sequence ID" value="NZ_BAAAPJ010000005.1"/>
</dbReference>